<evidence type="ECO:0000259" key="4">
    <source>
        <dbReference type="PROSITE" id="PS50932"/>
    </source>
</evidence>
<dbReference type="RefSeq" id="WP_283427606.1">
    <property type="nucleotide sequence ID" value="NZ_FXTY01000009.1"/>
</dbReference>
<gene>
    <name evidence="5" type="ORF">SAMN06265373_109106</name>
</gene>
<keyword evidence="2" id="KW-0238">DNA-binding</keyword>
<dbReference type="SMART" id="SM00354">
    <property type="entry name" value="HTH_LACI"/>
    <property type="match status" value="1"/>
</dbReference>
<dbReference type="SUPFAM" id="SSF53822">
    <property type="entry name" value="Periplasmic binding protein-like I"/>
    <property type="match status" value="1"/>
</dbReference>
<evidence type="ECO:0000313" key="6">
    <source>
        <dbReference type="Proteomes" id="UP001157961"/>
    </source>
</evidence>
<evidence type="ECO:0000256" key="1">
    <source>
        <dbReference type="ARBA" id="ARBA00023015"/>
    </source>
</evidence>
<keyword evidence="1" id="KW-0805">Transcription regulation</keyword>
<dbReference type="PANTHER" id="PTHR30146">
    <property type="entry name" value="LACI-RELATED TRANSCRIPTIONAL REPRESSOR"/>
    <property type="match status" value="1"/>
</dbReference>
<protein>
    <submittedName>
        <fullName evidence="5">Transcriptional regulator, LacI family</fullName>
    </submittedName>
</protein>
<dbReference type="PROSITE" id="PS50932">
    <property type="entry name" value="HTH_LACI_2"/>
    <property type="match status" value="1"/>
</dbReference>
<dbReference type="InterPro" id="IPR028082">
    <property type="entry name" value="Peripla_BP_I"/>
</dbReference>
<dbReference type="InterPro" id="IPR010982">
    <property type="entry name" value="Lambda_DNA-bd_dom_sf"/>
</dbReference>
<sequence length="349" mass="37832">MTLQRKPKVIDVARLSGVSTATVSRVLNDPAVVSEATREAVLAAVKQTGYRVNRAARSLRTNTSRTILALVPNLSNPFFSNILSGLERELSAADYSLLITDSGDAKLTADHIQRYVAAGQADGLIILDGGVDLQQLEVVQSAAPTVPIVFACEWVEGFKGASVRADNAGGIRMLVDHLWQLGHRKFGHVSGPDTNVLSHYRQRAFEQHVVDLGGELRPEWILPGDFSIAAGKHAAAQVINMPEKPTAWICASDQIAFGLIAGLTEAGVRVPADVSVTGFDNIEMTEVFNPPLTTIHQHRNKMGNEAARRLLAQLHDYETEVNTPTVMPVYLVERQSTGPVSKKVEMCSP</sequence>
<dbReference type="Proteomes" id="UP001157961">
    <property type="component" value="Unassembled WGS sequence"/>
</dbReference>
<evidence type="ECO:0000313" key="5">
    <source>
        <dbReference type="EMBL" id="SMP33575.1"/>
    </source>
</evidence>
<organism evidence="5 6">
    <name type="scientific">Shimia sagamensis</name>
    <dbReference type="NCBI Taxonomy" id="1566352"/>
    <lineage>
        <taxon>Bacteria</taxon>
        <taxon>Pseudomonadati</taxon>
        <taxon>Pseudomonadota</taxon>
        <taxon>Alphaproteobacteria</taxon>
        <taxon>Rhodobacterales</taxon>
        <taxon>Roseobacteraceae</taxon>
    </lineage>
</organism>
<dbReference type="PANTHER" id="PTHR30146:SF109">
    <property type="entry name" value="HTH-TYPE TRANSCRIPTIONAL REGULATOR GALS"/>
    <property type="match status" value="1"/>
</dbReference>
<dbReference type="EMBL" id="FXTY01000009">
    <property type="protein sequence ID" value="SMP33575.1"/>
    <property type="molecule type" value="Genomic_DNA"/>
</dbReference>
<evidence type="ECO:0000256" key="2">
    <source>
        <dbReference type="ARBA" id="ARBA00023125"/>
    </source>
</evidence>
<dbReference type="PROSITE" id="PS00356">
    <property type="entry name" value="HTH_LACI_1"/>
    <property type="match status" value="1"/>
</dbReference>
<keyword evidence="6" id="KW-1185">Reference proteome</keyword>
<feature type="domain" description="HTH lacI-type" evidence="4">
    <location>
        <begin position="7"/>
        <end position="61"/>
    </location>
</feature>
<accession>A0ABY1PGG4</accession>
<name>A0ABY1PGG4_9RHOB</name>
<comment type="caution">
    <text evidence="5">The sequence shown here is derived from an EMBL/GenBank/DDBJ whole genome shotgun (WGS) entry which is preliminary data.</text>
</comment>
<evidence type="ECO:0000256" key="3">
    <source>
        <dbReference type="ARBA" id="ARBA00023163"/>
    </source>
</evidence>
<dbReference type="InterPro" id="IPR046335">
    <property type="entry name" value="LacI/GalR-like_sensor"/>
</dbReference>
<dbReference type="InterPro" id="IPR000843">
    <property type="entry name" value="HTH_LacI"/>
</dbReference>
<proteinExistence type="predicted"/>
<reference evidence="5 6" key="1">
    <citation type="submission" date="2017-05" db="EMBL/GenBank/DDBJ databases">
        <authorList>
            <person name="Varghese N."/>
            <person name="Submissions S."/>
        </authorList>
    </citation>
    <scope>NUCLEOTIDE SEQUENCE [LARGE SCALE GENOMIC DNA]</scope>
    <source>
        <strain evidence="5 6">DSM 29734</strain>
    </source>
</reference>
<keyword evidence="3" id="KW-0804">Transcription</keyword>
<dbReference type="CDD" id="cd06284">
    <property type="entry name" value="PBP1_LacI-like"/>
    <property type="match status" value="1"/>
</dbReference>
<dbReference type="Pfam" id="PF13377">
    <property type="entry name" value="Peripla_BP_3"/>
    <property type="match status" value="1"/>
</dbReference>
<dbReference type="Gene3D" id="1.10.260.40">
    <property type="entry name" value="lambda repressor-like DNA-binding domains"/>
    <property type="match status" value="1"/>
</dbReference>
<dbReference type="SUPFAM" id="SSF47413">
    <property type="entry name" value="lambda repressor-like DNA-binding domains"/>
    <property type="match status" value="1"/>
</dbReference>
<dbReference type="Pfam" id="PF00356">
    <property type="entry name" value="LacI"/>
    <property type="match status" value="1"/>
</dbReference>
<dbReference type="Gene3D" id="3.40.50.2300">
    <property type="match status" value="2"/>
</dbReference>
<dbReference type="CDD" id="cd01392">
    <property type="entry name" value="HTH_LacI"/>
    <property type="match status" value="1"/>
</dbReference>